<proteinExistence type="predicted"/>
<dbReference type="EMBL" id="NSJE01000061">
    <property type="protein sequence ID" value="PAT39006.1"/>
    <property type="molecule type" value="Genomic_DNA"/>
</dbReference>
<sequence>MTSILLVIDAETGQIGQRIDYDAWGRITHDSQPGFQPFGFAGGLYDPDTGLTRFGARDYDAETGRWTAKDPILFNGGDTNLYGYVLQDPVNFVDPEGLRLSGWSWSTGGLPFFPTRHEHMTRNRRNFCPAKEPKENICTSNHRDNYGQGWVQDTPKITNFYSSKYRHAYGYECKYDENGFLMRDENANYTYNFSDNYLIHLWQDVFPHYFYGGPDQYISGTTEVGC</sequence>
<dbReference type="PANTHER" id="PTHR32305">
    <property type="match status" value="1"/>
</dbReference>
<dbReference type="InterPro" id="IPR056823">
    <property type="entry name" value="TEN-like_YD-shell"/>
</dbReference>
<comment type="caution">
    <text evidence="3">The sequence shown here is derived from an EMBL/GenBank/DDBJ whole genome shotgun (WGS) entry which is preliminary data.</text>
</comment>
<dbReference type="RefSeq" id="WP_095553024.1">
    <property type="nucleotide sequence ID" value="NZ_NSJE01000061.1"/>
</dbReference>
<accession>A0A2A2AMF5</accession>
<dbReference type="Pfam" id="PF25023">
    <property type="entry name" value="TEN_YD-shell"/>
    <property type="match status" value="1"/>
</dbReference>
<feature type="domain" description="Teneurin-like YD-shell" evidence="2">
    <location>
        <begin position="3"/>
        <end position="74"/>
    </location>
</feature>
<evidence type="ECO:0000259" key="2">
    <source>
        <dbReference type="Pfam" id="PF25023"/>
    </source>
</evidence>
<evidence type="ECO:0000256" key="1">
    <source>
        <dbReference type="ARBA" id="ARBA00022737"/>
    </source>
</evidence>
<keyword evidence="1" id="KW-0677">Repeat</keyword>
<name>A0A2A2AMF5_9BURK</name>
<dbReference type="AlphaFoldDB" id="A0A2A2AMF5"/>
<dbReference type="Gene3D" id="2.180.10.10">
    <property type="entry name" value="RHS repeat-associated core"/>
    <property type="match status" value="1"/>
</dbReference>
<reference evidence="3 4" key="1">
    <citation type="submission" date="2017-08" db="EMBL/GenBank/DDBJ databases">
        <title>WGS of Clinical strains of the CDC Group NO-1 linked to zoonotic infections in humans.</title>
        <authorList>
            <person name="Bernier A.-M."/>
            <person name="Bernard K."/>
        </authorList>
    </citation>
    <scope>NUCLEOTIDE SEQUENCE [LARGE SCALE GENOMIC DNA]</scope>
    <source>
        <strain evidence="3 4">NML120219</strain>
    </source>
</reference>
<dbReference type="Proteomes" id="UP000218439">
    <property type="component" value="Unassembled WGS sequence"/>
</dbReference>
<organism evidence="3 4">
    <name type="scientific">Vandammella animalimorsus</name>
    <dbReference type="NCBI Taxonomy" id="2029117"/>
    <lineage>
        <taxon>Bacteria</taxon>
        <taxon>Pseudomonadati</taxon>
        <taxon>Pseudomonadota</taxon>
        <taxon>Betaproteobacteria</taxon>
        <taxon>Burkholderiales</taxon>
        <taxon>Comamonadaceae</taxon>
        <taxon>Vandammella</taxon>
    </lineage>
</organism>
<evidence type="ECO:0000313" key="4">
    <source>
        <dbReference type="Proteomes" id="UP000218439"/>
    </source>
</evidence>
<dbReference type="InterPro" id="IPR050708">
    <property type="entry name" value="T6SS_VgrG/RHS"/>
</dbReference>
<gene>
    <name evidence="3" type="ORF">CK621_15005</name>
</gene>
<dbReference type="InterPro" id="IPR022385">
    <property type="entry name" value="Rhs_assc_core"/>
</dbReference>
<protein>
    <recommendedName>
        <fullName evidence="2">Teneurin-like YD-shell domain-containing protein</fullName>
    </recommendedName>
</protein>
<evidence type="ECO:0000313" key="3">
    <source>
        <dbReference type="EMBL" id="PAT39006.1"/>
    </source>
</evidence>
<dbReference type="NCBIfam" id="TIGR03696">
    <property type="entry name" value="Rhs_assc_core"/>
    <property type="match status" value="1"/>
</dbReference>
<dbReference type="PANTHER" id="PTHR32305:SF15">
    <property type="entry name" value="PROTEIN RHSA-RELATED"/>
    <property type="match status" value="1"/>
</dbReference>